<dbReference type="InterPro" id="IPR014772">
    <property type="entry name" value="Munc13_dom-2"/>
</dbReference>
<name>A0AAW1KFX0_SAPOF</name>
<evidence type="ECO:0000313" key="4">
    <source>
        <dbReference type="EMBL" id="KAK9716523.1"/>
    </source>
</evidence>
<proteinExistence type="predicted"/>
<accession>A0AAW1KFX0</accession>
<keyword evidence="5" id="KW-1185">Reference proteome</keyword>
<feature type="domain" description="MHD1" evidence="2">
    <location>
        <begin position="629"/>
        <end position="754"/>
    </location>
</feature>
<dbReference type="Proteomes" id="UP001443914">
    <property type="component" value="Unassembled WGS sequence"/>
</dbReference>
<reference evidence="4 5" key="1">
    <citation type="submission" date="2024-03" db="EMBL/GenBank/DDBJ databases">
        <title>WGS assembly of Saponaria officinalis var. Norfolk2.</title>
        <authorList>
            <person name="Jenkins J."/>
            <person name="Shu S."/>
            <person name="Grimwood J."/>
            <person name="Barry K."/>
            <person name="Goodstein D."/>
            <person name="Schmutz J."/>
            <person name="Leebens-Mack J."/>
            <person name="Osbourn A."/>
        </authorList>
    </citation>
    <scope>NUCLEOTIDE SEQUENCE [LARGE SCALE GENOMIC DNA]</scope>
    <source>
        <strain evidence="5">cv. Norfolk2</strain>
        <strain evidence="4">JIC</strain>
        <tissue evidence="4">Leaf</tissue>
    </source>
</reference>
<dbReference type="EMBL" id="JBDFQZ010000006">
    <property type="protein sequence ID" value="KAK9716524.1"/>
    <property type="molecule type" value="Genomic_DNA"/>
</dbReference>
<organism evidence="4 5">
    <name type="scientific">Saponaria officinalis</name>
    <name type="common">Common soapwort</name>
    <name type="synonym">Lychnis saponaria</name>
    <dbReference type="NCBI Taxonomy" id="3572"/>
    <lineage>
        <taxon>Eukaryota</taxon>
        <taxon>Viridiplantae</taxon>
        <taxon>Streptophyta</taxon>
        <taxon>Embryophyta</taxon>
        <taxon>Tracheophyta</taxon>
        <taxon>Spermatophyta</taxon>
        <taxon>Magnoliopsida</taxon>
        <taxon>eudicotyledons</taxon>
        <taxon>Gunneridae</taxon>
        <taxon>Pentapetalae</taxon>
        <taxon>Caryophyllales</taxon>
        <taxon>Caryophyllaceae</taxon>
        <taxon>Caryophylleae</taxon>
        <taxon>Saponaria</taxon>
    </lineage>
</organism>
<evidence type="ECO:0008006" key="6">
    <source>
        <dbReference type="Google" id="ProtNLM"/>
    </source>
</evidence>
<protein>
    <recommendedName>
        <fullName evidence="6">Protein unc-13 homolog</fullName>
    </recommendedName>
</protein>
<dbReference type="InterPro" id="IPR008528">
    <property type="entry name" value="unc-13_homologue"/>
</dbReference>
<comment type="caution">
    <text evidence="4">The sequence shown here is derived from an EMBL/GenBank/DDBJ whole genome shotgun (WGS) entry which is preliminary data.</text>
</comment>
<evidence type="ECO:0000313" key="5">
    <source>
        <dbReference type="Proteomes" id="UP001443914"/>
    </source>
</evidence>
<dbReference type="PROSITE" id="PS51258">
    <property type="entry name" value="MHD1"/>
    <property type="match status" value="1"/>
</dbReference>
<evidence type="ECO:0000256" key="1">
    <source>
        <dbReference type="SAM" id="MobiDB-lite"/>
    </source>
</evidence>
<gene>
    <name evidence="4" type="ORF">RND81_06G239200</name>
</gene>
<feature type="domain" description="MHD2" evidence="3">
    <location>
        <begin position="913"/>
        <end position="1023"/>
    </location>
</feature>
<dbReference type="AlphaFoldDB" id="A0AAW1KFX0"/>
<dbReference type="InterPro" id="IPR014770">
    <property type="entry name" value="Munc13_1"/>
</dbReference>
<dbReference type="PANTHER" id="PTHR31280">
    <property type="entry name" value="PROTEIN UNC-13 HOMOLOG"/>
    <property type="match status" value="1"/>
</dbReference>
<evidence type="ECO:0000259" key="3">
    <source>
        <dbReference type="PROSITE" id="PS51259"/>
    </source>
</evidence>
<dbReference type="Gene3D" id="1.10.357.50">
    <property type="match status" value="1"/>
</dbReference>
<evidence type="ECO:0000259" key="2">
    <source>
        <dbReference type="PROSITE" id="PS51258"/>
    </source>
</evidence>
<dbReference type="Pfam" id="PF25761">
    <property type="entry name" value="TPR_PATROL1"/>
    <property type="match status" value="1"/>
</dbReference>
<dbReference type="PROSITE" id="PS51259">
    <property type="entry name" value="MHD2"/>
    <property type="match status" value="1"/>
</dbReference>
<dbReference type="InterPro" id="IPR057984">
    <property type="entry name" value="PATROL1_C"/>
</dbReference>
<feature type="region of interest" description="Disordered" evidence="1">
    <location>
        <begin position="92"/>
        <end position="154"/>
    </location>
</feature>
<sequence length="1123" mass="126727">MEDCSNSNSMMMELYKRDRRKLLEFLISSSNLIKPNSSISDINFDTLSADYVLNCIDSGGVLDVSEATKSYFNELAYPTMIHAKSGNTYFMNSTSNISGSPPKRQPPPTHVSKGAIAAQNSSSHAEPISIGNADSSKKVNGKVGRDVVKSSKSSKDCGVPVLGLPHLQTGLSDDDLRESAYEVLVASLVLSGIEVCEQDRKKERSSRLLSGLKGKKNREIPQVQYHDRELLLLNTIRMQMEISEATDACIRRKLIRRTSRSPHGQVDVLQIVLGLLNSISRSDFQNEKSYIHWKNKQANILEELCSLGHSTIEYATIKHSIGKIRNGREWDVMSPTERAEILISVRDIASKFQKPGSGYHFKIRLYEKLLASVFDILDEEQILLEADEMLLLFKFTWSTLGITPLIHDALYGWILFKQFVQTDVDALLENTTVQLQKVLNVESLKEGAPCFLCTIEWRGSLLQLNLVPAVLISIRVWCDGKLQDYHKHFDLKPSKFKRMLTFVMTTAILEPNKHGQLCKSDHSTKSGSRRLKMYVKGSAQAAYSRVLDGLDHKSNLETTNSLALLANAVNSIAETEFTVFCPVLHKWCSKAGMISATLLHQLFGEKLTPFLQGMSSLSQDVRVVLAAAHELDRQLTRLYSFGCEGNSLRLPLNSDLDHYQIGEVSGSFILDWVISQHEYILDWIGRAFELEEWEPLSSQQKHAVSVVEVFRMIEETIDQFFGLKLPVNITHLQALLSVVIHSLDAYLTKVVNQLVEKSHLYPPAPSLTRYEESLVPVPRKKANEVKILDERTTDSLTKLTISKLCIRLNTLQYLKSQISLLEDGMRKSWRLVRPSVKRSWFNKVEEEASEVLERTMSMTEESIDELFATTFDGIRNSVADAITKLIDFTGTKAVFWDLREGFLFQLYRGGVEKVRMDTVLPNVDSALNQICGSVDEVIRDPVVLSIFRSLLEGYIWVLLDGGPSRAFSDSDVTLMEDDLCTLKDFFVADGEGLPRSTVERESKFANQILSLFSLQTSTVIQMLMAASENIVTPELRSKVHRSLDNADTYIRVLCHKKDREASKFLKKQYQLPPSSDYEENPSNESFSSAAIISDLLKRSASFRFPESGHNSFKSLKKKFQEAW</sequence>
<dbReference type="PANTHER" id="PTHR31280:SF3">
    <property type="entry name" value="DNA TOPOISOMERASE 4 SUBUNIT B (DUF810)"/>
    <property type="match status" value="1"/>
</dbReference>
<dbReference type="EMBL" id="JBDFQZ010000006">
    <property type="protein sequence ID" value="KAK9716523.1"/>
    <property type="molecule type" value="Genomic_DNA"/>
</dbReference>
<feature type="compositionally biased region" description="Basic and acidic residues" evidence="1">
    <location>
        <begin position="143"/>
        <end position="154"/>
    </location>
</feature>